<evidence type="ECO:0000313" key="5">
    <source>
        <dbReference type="Proteomes" id="UP000789390"/>
    </source>
</evidence>
<dbReference type="GO" id="GO:0004252">
    <property type="term" value="F:serine-type endopeptidase activity"/>
    <property type="evidence" value="ECO:0007669"/>
    <property type="project" value="InterPro"/>
</dbReference>
<proteinExistence type="predicted"/>
<dbReference type="SUPFAM" id="SSF50494">
    <property type="entry name" value="Trypsin-like serine proteases"/>
    <property type="match status" value="1"/>
</dbReference>
<keyword evidence="5" id="KW-1185">Reference proteome</keyword>
<sequence length="318" mass="34259">MQKTVIAVFAILSCVAGAPTYDGRIVDGGVASSGQFPYVVSLTENNRHFCSGFIYNERWVVTTASCVSGKSSSALRVVVGQQDLTSPDPYEEIITVYRIKIFDRYDAGNQSNDLALVQLTKNITFNTGGVYFINYNEVDAKNPEATVMGWGATQEGGFESTRLHYAVADIQSSTSCGDYITGSEFQLATMLCAQSSATSANAGAPCQYDEGSPLVQIIQSKLTAVGIMSKNKGCSVDLPSVYTRLSVYYAWFLQTAGQQPVDETTVPTSEPQATDPITTEGVLVTTEEIVVTTELVTQEITTIVEDIVTDEVTDAVPF</sequence>
<dbReference type="CDD" id="cd00190">
    <property type="entry name" value="Tryp_SPc"/>
    <property type="match status" value="1"/>
</dbReference>
<dbReference type="OrthoDB" id="8440449at2759"/>
<dbReference type="InterPro" id="IPR043504">
    <property type="entry name" value="Peptidase_S1_PA_chymotrypsin"/>
</dbReference>
<protein>
    <recommendedName>
        <fullName evidence="3">Peptidase S1 domain-containing protein</fullName>
    </recommendedName>
</protein>
<evidence type="ECO:0000259" key="3">
    <source>
        <dbReference type="PROSITE" id="PS50240"/>
    </source>
</evidence>
<dbReference type="SMART" id="SM00020">
    <property type="entry name" value="Tryp_SPc"/>
    <property type="match status" value="1"/>
</dbReference>
<dbReference type="InterPro" id="IPR009003">
    <property type="entry name" value="Peptidase_S1_PA"/>
</dbReference>
<keyword evidence="1" id="KW-1015">Disulfide bond</keyword>
<accession>A0A8J2RHW4</accession>
<keyword evidence="2" id="KW-0732">Signal</keyword>
<reference evidence="4" key="1">
    <citation type="submission" date="2021-11" db="EMBL/GenBank/DDBJ databases">
        <authorList>
            <person name="Schell T."/>
        </authorList>
    </citation>
    <scope>NUCLEOTIDE SEQUENCE</scope>
    <source>
        <strain evidence="4">M5</strain>
    </source>
</reference>
<feature type="chain" id="PRO_5035224579" description="Peptidase S1 domain-containing protein" evidence="2">
    <location>
        <begin position="18"/>
        <end position="318"/>
    </location>
</feature>
<dbReference type="InterPro" id="IPR001254">
    <property type="entry name" value="Trypsin_dom"/>
</dbReference>
<dbReference type="AlphaFoldDB" id="A0A8J2RHW4"/>
<dbReference type="EMBL" id="CAKKLH010000027">
    <property type="protein sequence ID" value="CAH0099927.1"/>
    <property type="molecule type" value="Genomic_DNA"/>
</dbReference>
<dbReference type="GO" id="GO:0006508">
    <property type="term" value="P:proteolysis"/>
    <property type="evidence" value="ECO:0007669"/>
    <property type="project" value="InterPro"/>
</dbReference>
<dbReference type="Proteomes" id="UP000789390">
    <property type="component" value="Unassembled WGS sequence"/>
</dbReference>
<comment type="caution">
    <text evidence="4">The sequence shown here is derived from an EMBL/GenBank/DDBJ whole genome shotgun (WGS) entry which is preliminary data.</text>
</comment>
<dbReference type="PANTHER" id="PTHR24258">
    <property type="entry name" value="SERINE PROTEASE-RELATED"/>
    <property type="match status" value="1"/>
</dbReference>
<gene>
    <name evidence="4" type="ORF">DGAL_LOCUS2088</name>
</gene>
<evidence type="ECO:0000256" key="2">
    <source>
        <dbReference type="SAM" id="SignalP"/>
    </source>
</evidence>
<organism evidence="4 5">
    <name type="scientific">Daphnia galeata</name>
    <dbReference type="NCBI Taxonomy" id="27404"/>
    <lineage>
        <taxon>Eukaryota</taxon>
        <taxon>Metazoa</taxon>
        <taxon>Ecdysozoa</taxon>
        <taxon>Arthropoda</taxon>
        <taxon>Crustacea</taxon>
        <taxon>Branchiopoda</taxon>
        <taxon>Diplostraca</taxon>
        <taxon>Cladocera</taxon>
        <taxon>Anomopoda</taxon>
        <taxon>Daphniidae</taxon>
        <taxon>Daphnia</taxon>
    </lineage>
</organism>
<dbReference type="PANTHER" id="PTHR24258:SF140">
    <property type="entry name" value="BCDNA.GH08420-RELATED"/>
    <property type="match status" value="1"/>
</dbReference>
<feature type="domain" description="Peptidase S1" evidence="3">
    <location>
        <begin position="25"/>
        <end position="257"/>
    </location>
</feature>
<evidence type="ECO:0000256" key="1">
    <source>
        <dbReference type="ARBA" id="ARBA00023157"/>
    </source>
</evidence>
<dbReference type="Gene3D" id="2.40.10.10">
    <property type="entry name" value="Trypsin-like serine proteases"/>
    <property type="match status" value="1"/>
</dbReference>
<feature type="signal peptide" evidence="2">
    <location>
        <begin position="1"/>
        <end position="17"/>
    </location>
</feature>
<dbReference type="FunFam" id="2.40.10.10:FF:000068">
    <property type="entry name" value="transmembrane protease serine 2"/>
    <property type="match status" value="1"/>
</dbReference>
<name>A0A8J2RHW4_9CRUS</name>
<dbReference type="Pfam" id="PF00089">
    <property type="entry name" value="Trypsin"/>
    <property type="match status" value="1"/>
</dbReference>
<dbReference type="InterPro" id="IPR001314">
    <property type="entry name" value="Peptidase_S1A"/>
</dbReference>
<dbReference type="PROSITE" id="PS50240">
    <property type="entry name" value="TRYPSIN_DOM"/>
    <property type="match status" value="1"/>
</dbReference>
<evidence type="ECO:0000313" key="4">
    <source>
        <dbReference type="EMBL" id="CAH0099927.1"/>
    </source>
</evidence>
<dbReference type="PRINTS" id="PR00722">
    <property type="entry name" value="CHYMOTRYPSIN"/>
</dbReference>